<keyword evidence="3" id="KW-1185">Reference proteome</keyword>
<proteinExistence type="predicted"/>
<dbReference type="Pfam" id="PF12774">
    <property type="entry name" value="AAA_6"/>
    <property type="match status" value="1"/>
</dbReference>
<dbReference type="OrthoDB" id="424310at2759"/>
<evidence type="ECO:0000313" key="2">
    <source>
        <dbReference type="EMBL" id="CAE7607590.1"/>
    </source>
</evidence>
<gene>
    <name evidence="2" type="primary">ODA11</name>
    <name evidence="2" type="ORF">SPIL2461_LOCUS16049</name>
</gene>
<dbReference type="Gene3D" id="1.20.58.1120">
    <property type="match status" value="1"/>
</dbReference>
<dbReference type="EMBL" id="CAJNIZ010040802">
    <property type="protein sequence ID" value="CAE7607590.1"/>
    <property type="molecule type" value="Genomic_DNA"/>
</dbReference>
<protein>
    <submittedName>
        <fullName evidence="2">ODA11 protein</fullName>
    </submittedName>
</protein>
<dbReference type="GO" id="GO:0007018">
    <property type="term" value="P:microtubule-based movement"/>
    <property type="evidence" value="ECO:0007669"/>
    <property type="project" value="InterPro"/>
</dbReference>
<dbReference type="InterPro" id="IPR035699">
    <property type="entry name" value="AAA_6"/>
</dbReference>
<dbReference type="AlphaFoldDB" id="A0A812UYX1"/>
<dbReference type="GO" id="GO:0045505">
    <property type="term" value="F:dynein intermediate chain binding"/>
    <property type="evidence" value="ECO:0007669"/>
    <property type="project" value="InterPro"/>
</dbReference>
<dbReference type="InterPro" id="IPR027417">
    <property type="entry name" value="P-loop_NTPase"/>
</dbReference>
<dbReference type="GO" id="GO:0030286">
    <property type="term" value="C:dynein complex"/>
    <property type="evidence" value="ECO:0007669"/>
    <property type="project" value="InterPro"/>
</dbReference>
<dbReference type="Proteomes" id="UP000649617">
    <property type="component" value="Unassembled WGS sequence"/>
</dbReference>
<accession>A0A812UYX1</accession>
<dbReference type="PANTHER" id="PTHR45703">
    <property type="entry name" value="DYNEIN HEAVY CHAIN"/>
    <property type="match status" value="1"/>
</dbReference>
<evidence type="ECO:0000313" key="3">
    <source>
        <dbReference type="Proteomes" id="UP000649617"/>
    </source>
</evidence>
<organism evidence="2 3">
    <name type="scientific">Symbiodinium pilosum</name>
    <name type="common">Dinoflagellate</name>
    <dbReference type="NCBI Taxonomy" id="2952"/>
    <lineage>
        <taxon>Eukaryota</taxon>
        <taxon>Sar</taxon>
        <taxon>Alveolata</taxon>
        <taxon>Dinophyceae</taxon>
        <taxon>Suessiales</taxon>
        <taxon>Symbiodiniaceae</taxon>
        <taxon>Symbiodinium</taxon>
    </lineage>
</organism>
<evidence type="ECO:0000259" key="1">
    <source>
        <dbReference type="Pfam" id="PF12774"/>
    </source>
</evidence>
<dbReference type="Gene3D" id="3.40.50.300">
    <property type="entry name" value="P-loop containing nucleotide triphosphate hydrolases"/>
    <property type="match status" value="1"/>
</dbReference>
<comment type="caution">
    <text evidence="2">The sequence shown here is derived from an EMBL/GenBank/DDBJ whole genome shotgun (WGS) entry which is preliminary data.</text>
</comment>
<dbReference type="GO" id="GO:0051959">
    <property type="term" value="F:dynein light intermediate chain binding"/>
    <property type="evidence" value="ECO:0007669"/>
    <property type="project" value="InterPro"/>
</dbReference>
<dbReference type="SUPFAM" id="SSF52540">
    <property type="entry name" value="P-loop containing nucleoside triphosphate hydrolases"/>
    <property type="match status" value="1"/>
</dbReference>
<dbReference type="PANTHER" id="PTHR45703:SF8">
    <property type="entry name" value="DYNEINS HEAVY CHAIN"/>
    <property type="match status" value="1"/>
</dbReference>
<dbReference type="InterPro" id="IPR026983">
    <property type="entry name" value="DHC"/>
</dbReference>
<feature type="domain" description="Dynein heavy chain hydrolytic ATP-binding dynein motor region" evidence="1">
    <location>
        <begin position="27"/>
        <end position="130"/>
    </location>
</feature>
<dbReference type="GO" id="GO:0005524">
    <property type="term" value="F:ATP binding"/>
    <property type="evidence" value="ECO:0007669"/>
    <property type="project" value="InterPro"/>
</dbReference>
<sequence length="150" mass="16230">MLKCYWVPDPPGEGAAQMQICDARIWYAYEYLGNGPRLVVTPLTDRIYVTATQALHLNMGCAPAGPAGTGKTESTKDLANALARACYVINAAPEMDYLTLGNIFKGLAASGSCWSQLSDCFCGHLSVVAKYREDYPNNGEANETEHDMGN</sequence>
<reference evidence="2" key="1">
    <citation type="submission" date="2021-02" db="EMBL/GenBank/DDBJ databases">
        <authorList>
            <person name="Dougan E. K."/>
            <person name="Rhodes N."/>
            <person name="Thang M."/>
            <person name="Chan C."/>
        </authorList>
    </citation>
    <scope>NUCLEOTIDE SEQUENCE</scope>
</reference>
<name>A0A812UYX1_SYMPI</name>